<gene>
    <name evidence="4" type="ORF">CLV72_101159</name>
</gene>
<dbReference type="OrthoDB" id="4284922at2"/>
<proteinExistence type="predicted"/>
<keyword evidence="1" id="KW-0723">Serine/threonine-protein kinase</keyword>
<evidence type="ECO:0000313" key="4">
    <source>
        <dbReference type="EMBL" id="PRY01576.1"/>
    </source>
</evidence>
<evidence type="ECO:0000313" key="5">
    <source>
        <dbReference type="Proteomes" id="UP000237846"/>
    </source>
</evidence>
<dbReference type="CDD" id="cd16936">
    <property type="entry name" value="HATPase_RsbW-like"/>
    <property type="match status" value="1"/>
</dbReference>
<dbReference type="Proteomes" id="UP000237846">
    <property type="component" value="Unassembled WGS sequence"/>
</dbReference>
<comment type="caution">
    <text evidence="4">The sequence shown here is derived from an EMBL/GenBank/DDBJ whole genome shotgun (WGS) entry which is preliminary data.</text>
</comment>
<evidence type="ECO:0000256" key="2">
    <source>
        <dbReference type="SAM" id="MobiDB-lite"/>
    </source>
</evidence>
<dbReference type="PANTHER" id="PTHR35526:SF3">
    <property type="entry name" value="ANTI-SIGMA-F FACTOR RSBW"/>
    <property type="match status" value="1"/>
</dbReference>
<feature type="region of interest" description="Disordered" evidence="2">
    <location>
        <begin position="133"/>
        <end position="156"/>
    </location>
</feature>
<keyword evidence="5" id="KW-1185">Reference proteome</keyword>
<dbReference type="InterPro" id="IPR003594">
    <property type="entry name" value="HATPase_dom"/>
</dbReference>
<dbReference type="EMBL" id="PVZC01000001">
    <property type="protein sequence ID" value="PRY01576.1"/>
    <property type="molecule type" value="Genomic_DNA"/>
</dbReference>
<reference evidence="4 5" key="1">
    <citation type="submission" date="2018-03" db="EMBL/GenBank/DDBJ databases">
        <title>Genomic Encyclopedia of Archaeal and Bacterial Type Strains, Phase II (KMG-II): from individual species to whole genera.</title>
        <authorList>
            <person name="Goeker M."/>
        </authorList>
    </citation>
    <scope>NUCLEOTIDE SEQUENCE [LARGE SCALE GENOMIC DNA]</scope>
    <source>
        <strain evidence="4 5">DSM 45601</strain>
    </source>
</reference>
<dbReference type="Gene3D" id="3.30.565.10">
    <property type="entry name" value="Histidine kinase-like ATPase, C-terminal domain"/>
    <property type="match status" value="1"/>
</dbReference>
<dbReference type="InterPro" id="IPR050267">
    <property type="entry name" value="Anti-sigma-factor_SerPK"/>
</dbReference>
<protein>
    <submittedName>
        <fullName evidence="4">Histidine kinase-like protein</fullName>
    </submittedName>
</protein>
<feature type="domain" description="Histidine kinase/HSP90-like ATPase" evidence="3">
    <location>
        <begin position="12"/>
        <end position="124"/>
    </location>
</feature>
<name>A0A2T0QC98_9ACTN</name>
<keyword evidence="4" id="KW-0808">Transferase</keyword>
<dbReference type="Pfam" id="PF13581">
    <property type="entry name" value="HATPase_c_2"/>
    <property type="match status" value="1"/>
</dbReference>
<sequence length="156" mass="17096">MPGPRRRRFTGSADQVREARRYVDGLIDQDCPVRDDALWLVSELATNAIEHTSSAGGSFEVAVGQRPGALRVEVRDEGAEDEPRWRRADLAGLDEESGRGLGFVQLLAQRWGCDGGPDGRSVWFELDWSPARAAGRSGAPAPDPDRWLMQHDSLAG</sequence>
<dbReference type="GO" id="GO:0004674">
    <property type="term" value="F:protein serine/threonine kinase activity"/>
    <property type="evidence" value="ECO:0007669"/>
    <property type="project" value="UniProtKB-KW"/>
</dbReference>
<evidence type="ECO:0000259" key="3">
    <source>
        <dbReference type="Pfam" id="PF13581"/>
    </source>
</evidence>
<dbReference type="RefSeq" id="WP_106237521.1">
    <property type="nucleotide sequence ID" value="NZ_PVZC01000001.1"/>
</dbReference>
<dbReference type="InterPro" id="IPR036890">
    <property type="entry name" value="HATPase_C_sf"/>
</dbReference>
<keyword evidence="4" id="KW-0418">Kinase</keyword>
<dbReference type="AlphaFoldDB" id="A0A2T0QC98"/>
<dbReference type="SUPFAM" id="SSF55874">
    <property type="entry name" value="ATPase domain of HSP90 chaperone/DNA topoisomerase II/histidine kinase"/>
    <property type="match status" value="1"/>
</dbReference>
<organism evidence="4 5">
    <name type="scientific">Allonocardiopsis opalescens</name>
    <dbReference type="NCBI Taxonomy" id="1144618"/>
    <lineage>
        <taxon>Bacteria</taxon>
        <taxon>Bacillati</taxon>
        <taxon>Actinomycetota</taxon>
        <taxon>Actinomycetes</taxon>
        <taxon>Streptosporangiales</taxon>
        <taxon>Allonocardiopsis</taxon>
    </lineage>
</organism>
<accession>A0A2T0QC98</accession>
<evidence type="ECO:0000256" key="1">
    <source>
        <dbReference type="ARBA" id="ARBA00022527"/>
    </source>
</evidence>
<dbReference type="PANTHER" id="PTHR35526">
    <property type="entry name" value="ANTI-SIGMA-F FACTOR RSBW-RELATED"/>
    <property type="match status" value="1"/>
</dbReference>